<accession>A0ACC3AIM3</accession>
<evidence type="ECO:0000313" key="2">
    <source>
        <dbReference type="Proteomes" id="UP001172386"/>
    </source>
</evidence>
<evidence type="ECO:0000313" key="1">
    <source>
        <dbReference type="EMBL" id="KAJ9662930.1"/>
    </source>
</evidence>
<dbReference type="Proteomes" id="UP001172386">
    <property type="component" value="Unassembled WGS sequence"/>
</dbReference>
<keyword evidence="1" id="KW-0378">Hydrolase</keyword>
<protein>
    <submittedName>
        <fullName evidence="1">L-rhamnono-gamma-lactonase</fullName>
        <ecNumber evidence="1">3.1.1.65</ecNumber>
    </submittedName>
</protein>
<dbReference type="EC" id="3.1.1.65" evidence="1"/>
<reference evidence="1" key="1">
    <citation type="submission" date="2022-10" db="EMBL/GenBank/DDBJ databases">
        <title>Culturing micro-colonial fungi from biological soil crusts in the Mojave desert and describing Neophaeococcomyces mojavensis, and introducing the new genera and species Taxawa tesnikishii.</title>
        <authorList>
            <person name="Kurbessoian T."/>
            <person name="Stajich J.E."/>
        </authorList>
    </citation>
    <scope>NUCLEOTIDE SEQUENCE</scope>
    <source>
        <strain evidence="1">JES_112</strain>
    </source>
</reference>
<organism evidence="1 2">
    <name type="scientific">Neophaeococcomyces mojaviensis</name>
    <dbReference type="NCBI Taxonomy" id="3383035"/>
    <lineage>
        <taxon>Eukaryota</taxon>
        <taxon>Fungi</taxon>
        <taxon>Dikarya</taxon>
        <taxon>Ascomycota</taxon>
        <taxon>Pezizomycotina</taxon>
        <taxon>Eurotiomycetes</taxon>
        <taxon>Chaetothyriomycetidae</taxon>
        <taxon>Chaetothyriales</taxon>
        <taxon>Chaetothyriales incertae sedis</taxon>
        <taxon>Neophaeococcomyces</taxon>
    </lineage>
</organism>
<comment type="caution">
    <text evidence="1">The sequence shown here is derived from an EMBL/GenBank/DDBJ whole genome shotgun (WGS) entry which is preliminary data.</text>
</comment>
<dbReference type="EMBL" id="JAPDRQ010000012">
    <property type="protein sequence ID" value="KAJ9662930.1"/>
    <property type="molecule type" value="Genomic_DNA"/>
</dbReference>
<name>A0ACC3AIM3_9EURO</name>
<keyword evidence="2" id="KW-1185">Reference proteome</keyword>
<gene>
    <name evidence="1" type="primary">LRA2</name>
    <name evidence="1" type="ORF">H2198_001158</name>
</gene>
<sequence length="365" mass="40416">MALTDQQTEFPVIDSHIHLYAASHLKDLAWASTLPPSHVLNRQNSLQEYRLATKSCRNLLGFVFVETDRKSGLQEHEWEHAIEEIEFLTRIKSGIPVEGEGHTISDKSLLLGVVAWAPVPAGPQPLEAYLARADAALGPWKEEKLLRGYRYLVQDKPRGTQLQPEFNQSLHVLENSGCPTFDLGVDFRQGGHWQLLEAVEMLNNFYSSSTGSPRLKIIVNHLCKPNLQLTAQDAHSGHPDFTNWASCIQQLASFPTTYLKLSGLFSELPPQDPDAPTPILELVERTKPWIDAVFGAFGASRIMFGSDWPVCNVGGPGPDKAWAHWLGYVTAVLDDQKLSDGEKARVWAGTAAEAYDLGVIVVDST</sequence>
<proteinExistence type="predicted"/>